<dbReference type="AlphaFoldDB" id="W0E298"/>
<evidence type="ECO:0000313" key="3">
    <source>
        <dbReference type="Proteomes" id="UP000005275"/>
    </source>
</evidence>
<evidence type="ECO:0008006" key="4">
    <source>
        <dbReference type="Google" id="ProtNLM"/>
    </source>
</evidence>
<evidence type="ECO:0000313" key="2">
    <source>
        <dbReference type="EMBL" id="AHF03191.1"/>
    </source>
</evidence>
<dbReference type="HOGENOM" id="CLU_192805_1_0_6"/>
<gene>
    <name evidence="2" type="ORF">MARPU_04310</name>
</gene>
<organism evidence="2 3">
    <name type="scientific">Marichromatium purpuratum 984</name>
    <dbReference type="NCBI Taxonomy" id="765910"/>
    <lineage>
        <taxon>Bacteria</taxon>
        <taxon>Pseudomonadati</taxon>
        <taxon>Pseudomonadota</taxon>
        <taxon>Gammaproteobacteria</taxon>
        <taxon>Chromatiales</taxon>
        <taxon>Chromatiaceae</taxon>
        <taxon>Marichromatium</taxon>
    </lineage>
</organism>
<sequence>MTTPSTHAPFALTIALLGALTLTGCEQEGPAEEAGRKIDQQAEQVGQQLEQARDAVTEALEDAGDRLEQATDQLEGSGER</sequence>
<dbReference type="Proteomes" id="UP000005275">
    <property type="component" value="Chromosome"/>
</dbReference>
<feature type="coiled-coil region" evidence="1">
    <location>
        <begin position="42"/>
        <end position="80"/>
    </location>
</feature>
<dbReference type="EMBL" id="CP007031">
    <property type="protein sequence ID" value="AHF03191.1"/>
    <property type="molecule type" value="Genomic_DNA"/>
</dbReference>
<accession>W0E298</accession>
<protein>
    <recommendedName>
        <fullName evidence="4">Lipoprotein</fullName>
    </recommendedName>
</protein>
<evidence type="ECO:0000256" key="1">
    <source>
        <dbReference type="SAM" id="Coils"/>
    </source>
</evidence>
<keyword evidence="1" id="KW-0175">Coiled coil</keyword>
<dbReference type="eggNOG" id="ENOG5030IRG">
    <property type="taxonomic scope" value="Bacteria"/>
</dbReference>
<proteinExistence type="predicted"/>
<keyword evidence="3" id="KW-1185">Reference proteome</keyword>
<reference evidence="2 3" key="1">
    <citation type="submission" date="2013-12" db="EMBL/GenBank/DDBJ databases">
        <authorList>
            <consortium name="DOE Joint Genome Institute"/>
            <person name="Bryant D.A."/>
            <person name="Huntemann M."/>
            <person name="Han J."/>
            <person name="Chen A."/>
            <person name="Kyrpides N."/>
            <person name="Mavromatis K."/>
            <person name="Markowitz V."/>
            <person name="Palaniappan K."/>
            <person name="Ivanova N."/>
            <person name="Schaumberg A."/>
            <person name="Pati A."/>
            <person name="Liolios K."/>
            <person name="Nordberg H.P."/>
            <person name="Cantor M.N."/>
            <person name="Hua S.X."/>
            <person name="Woyke T."/>
        </authorList>
    </citation>
    <scope>NUCLEOTIDE SEQUENCE [LARGE SCALE GENOMIC DNA]</scope>
    <source>
        <strain evidence="2 3">984</strain>
    </source>
</reference>
<dbReference type="RefSeq" id="WP_005224439.1">
    <property type="nucleotide sequence ID" value="NZ_CP007031.1"/>
</dbReference>
<dbReference type="KEGG" id="mpur:MARPU_04310"/>
<name>W0E298_MARPU</name>